<protein>
    <submittedName>
        <fullName evidence="1">Uncharacterized protein</fullName>
    </submittedName>
</protein>
<gene>
    <name evidence="1" type="ORF">GCM10025751_33590</name>
</gene>
<name>A0AAV3UK54_9EURY</name>
<dbReference type="EMBL" id="BAABKX010000014">
    <property type="protein sequence ID" value="GAA5054731.1"/>
    <property type="molecule type" value="Genomic_DNA"/>
</dbReference>
<evidence type="ECO:0000313" key="1">
    <source>
        <dbReference type="EMBL" id="GAA5054731.1"/>
    </source>
</evidence>
<proteinExistence type="predicted"/>
<dbReference type="AlphaFoldDB" id="A0AAV3UK54"/>
<dbReference type="Proteomes" id="UP001501729">
    <property type="component" value="Unassembled WGS sequence"/>
</dbReference>
<keyword evidence="2" id="KW-1185">Reference proteome</keyword>
<evidence type="ECO:0000313" key="2">
    <source>
        <dbReference type="Proteomes" id="UP001501729"/>
    </source>
</evidence>
<dbReference type="GeneID" id="68613428"/>
<accession>A0AAV3UK54</accession>
<comment type="caution">
    <text evidence="1">The sequence shown here is derived from an EMBL/GenBank/DDBJ whole genome shotgun (WGS) entry which is preliminary data.</text>
</comment>
<sequence length="53" mass="5856">MPSELRTGSEITPFLTLRAVTETAPVTISHDPQLSRLFDTVVRIEDGTVRTAE</sequence>
<reference evidence="1 2" key="1">
    <citation type="journal article" date="2019" name="Int. J. Syst. Evol. Microbiol.">
        <title>The Global Catalogue of Microorganisms (GCM) 10K type strain sequencing project: providing services to taxonomists for standard genome sequencing and annotation.</title>
        <authorList>
            <consortium name="The Broad Institute Genomics Platform"/>
            <consortium name="The Broad Institute Genome Sequencing Center for Infectious Disease"/>
            <person name="Wu L."/>
            <person name="Ma J."/>
        </authorList>
    </citation>
    <scope>NUCLEOTIDE SEQUENCE [LARGE SCALE GENOMIC DNA]</scope>
    <source>
        <strain evidence="1 2">JCM 17504</strain>
    </source>
</reference>
<organism evidence="1 2">
    <name type="scientific">Haladaptatus pallidirubidus</name>
    <dbReference type="NCBI Taxonomy" id="1008152"/>
    <lineage>
        <taxon>Archaea</taxon>
        <taxon>Methanobacteriati</taxon>
        <taxon>Methanobacteriota</taxon>
        <taxon>Stenosarchaea group</taxon>
        <taxon>Halobacteria</taxon>
        <taxon>Halobacteriales</taxon>
        <taxon>Haladaptataceae</taxon>
        <taxon>Haladaptatus</taxon>
    </lineage>
</organism>
<dbReference type="RefSeq" id="WP_227773243.1">
    <property type="nucleotide sequence ID" value="NZ_BAABKX010000014.1"/>
</dbReference>